<evidence type="ECO:0000313" key="1">
    <source>
        <dbReference type="EMBL" id="QSL99602.1"/>
    </source>
</evidence>
<protein>
    <submittedName>
        <fullName evidence="1">Uncharacterized protein</fullName>
    </submittedName>
</protein>
<sequence length="138" mass="15844">MRKVREMAYSYEGIYCDTLEELISLKTALDTGVIPRPVMAAEEVEDEEQQVVETTGWQVAFVLNWWKKSKHRNKTVTTNLLSELLLEKYPDVSSSTAHNALYKGQEYGLIERVDHNHYRLTSLAKEAAIVGTQRKVIE</sequence>
<accession>A0A899IN71</accession>
<proteinExistence type="predicted"/>
<evidence type="ECO:0000313" key="2">
    <source>
        <dbReference type="Proteomes" id="UP000663627"/>
    </source>
</evidence>
<organism evidence="1 2">
    <name type="scientific">Mycobacterium phage Maco2</name>
    <dbReference type="NCBI Taxonomy" id="2805749"/>
    <lineage>
        <taxon>Viruses</taxon>
        <taxon>Duplodnaviria</taxon>
        <taxon>Heunggongvirae</taxon>
        <taxon>Uroviricota</taxon>
        <taxon>Caudoviricetes</taxon>
        <taxon>Mapvirus</taxon>
        <taxon>Mapvirus Ff47</taxon>
    </lineage>
</organism>
<name>A0A899IN71_9CAUD</name>
<dbReference type="Proteomes" id="UP000663627">
    <property type="component" value="Segment"/>
</dbReference>
<dbReference type="EMBL" id="MW460248">
    <property type="protein sequence ID" value="QSL99602.1"/>
    <property type="molecule type" value="Genomic_DNA"/>
</dbReference>
<reference evidence="1" key="1">
    <citation type="submission" date="2021-01" db="EMBL/GenBank/DDBJ databases">
        <authorList>
            <person name="Rakov C."/>
            <person name="Yerushalmy O."/>
            <person name="Alkalay-Oren S."/>
            <person name="Coppenhagen-Glazer S."/>
            <person name="Hazan R."/>
        </authorList>
    </citation>
    <scope>NUCLEOTIDE SEQUENCE</scope>
</reference>